<dbReference type="Gene3D" id="2.130.10.10">
    <property type="entry name" value="YVTN repeat-like/Quinoprotein amine dehydrogenase"/>
    <property type="match status" value="1"/>
</dbReference>
<reference evidence="2" key="1">
    <citation type="submission" date="2022-10" db="EMBL/GenBank/DDBJ databases">
        <title>Genome assembly of Pristionchus species.</title>
        <authorList>
            <person name="Yoshida K."/>
            <person name="Sommer R.J."/>
        </authorList>
    </citation>
    <scope>NUCLEOTIDE SEQUENCE [LARGE SCALE GENOMIC DNA]</scope>
    <source>
        <strain evidence="2">RS5460</strain>
    </source>
</reference>
<dbReference type="SUPFAM" id="SSF50978">
    <property type="entry name" value="WD40 repeat-like"/>
    <property type="match status" value="1"/>
</dbReference>
<dbReference type="SUPFAM" id="SSF82171">
    <property type="entry name" value="DPP6 N-terminal domain-like"/>
    <property type="match status" value="1"/>
</dbReference>
<sequence length="597" mass="64696">EEWRGSRVESLPITTISIHPKLGVAVVVRKNHGEMEDVIDEVNMRCEWMGMVNRRISLGAKIENVAWIGDKAVFACLDGTIKITSPHSTVVESSQVAASPLFGVSPLGESKAVLISHSSLVYYFNVDKMIILKSISLGIDSRLFSLSTLGECVAIGGLDSIWILNGEKEKKEMRLGRDTQRMGTIVWSVAFVREGVLASGDSTGRVSLWNTKTAIRITSILRHEADVLSLCVLNGKIYAAGVDPTIVVIEETSCEVWKDTLTKRVVTRDVRSMSTWGNAVYGGGADEEVFRIGTKPSSLSVLPIHSHNRVKCEGVYALLTNTDHVLLWNTCNGPSLVAKIFSSHHLPITASCISWDGDTIGISTRQSTSLYSFNGSEVSKVRGDLPSSTILISHSSTIFLVSHNVIYRMESIAGEVEEVYRLDSESLITSLSIDDSCSTLCVISSRCSSFRITLPSLSTAPSSVSLSISLPVLSSFSSSSLFILSSYASSADSQCLFCILPSSASPSSSFSSRSFFKSGFISCITSSHLGLLLSSDEESWSILSSSSQVLALPSPKGKSTEREILSLGVHDNVLRVFSTRSLSPSLLPFKTKRFGMQ</sequence>
<dbReference type="Proteomes" id="UP001328107">
    <property type="component" value="Unassembled WGS sequence"/>
</dbReference>
<keyword evidence="2" id="KW-1185">Reference proteome</keyword>
<gene>
    <name evidence="1" type="ORF">PMAYCL1PPCAC_23811</name>
</gene>
<evidence type="ECO:0000313" key="1">
    <source>
        <dbReference type="EMBL" id="GMR53616.1"/>
    </source>
</evidence>
<comment type="caution">
    <text evidence="1">The sequence shown here is derived from an EMBL/GenBank/DDBJ whole genome shotgun (WGS) entry which is preliminary data.</text>
</comment>
<dbReference type="InterPro" id="IPR015943">
    <property type="entry name" value="WD40/YVTN_repeat-like_dom_sf"/>
</dbReference>
<organism evidence="1 2">
    <name type="scientific">Pristionchus mayeri</name>
    <dbReference type="NCBI Taxonomy" id="1317129"/>
    <lineage>
        <taxon>Eukaryota</taxon>
        <taxon>Metazoa</taxon>
        <taxon>Ecdysozoa</taxon>
        <taxon>Nematoda</taxon>
        <taxon>Chromadorea</taxon>
        <taxon>Rhabditida</taxon>
        <taxon>Rhabditina</taxon>
        <taxon>Diplogasteromorpha</taxon>
        <taxon>Diplogasteroidea</taxon>
        <taxon>Neodiplogasteridae</taxon>
        <taxon>Pristionchus</taxon>
    </lineage>
</organism>
<dbReference type="GO" id="GO:0032040">
    <property type="term" value="C:small-subunit processome"/>
    <property type="evidence" value="ECO:0007669"/>
    <property type="project" value="TreeGrafter"/>
</dbReference>
<dbReference type="GO" id="GO:0034455">
    <property type="term" value="C:t-UTP complex"/>
    <property type="evidence" value="ECO:0007669"/>
    <property type="project" value="TreeGrafter"/>
</dbReference>
<evidence type="ECO:0000313" key="2">
    <source>
        <dbReference type="Proteomes" id="UP001328107"/>
    </source>
</evidence>
<dbReference type="GO" id="GO:0003723">
    <property type="term" value="F:RNA binding"/>
    <property type="evidence" value="ECO:0007669"/>
    <property type="project" value="TreeGrafter"/>
</dbReference>
<dbReference type="GO" id="GO:0030686">
    <property type="term" value="C:90S preribosome"/>
    <property type="evidence" value="ECO:0007669"/>
    <property type="project" value="InterPro"/>
</dbReference>
<dbReference type="AlphaFoldDB" id="A0AAN5CYW5"/>
<accession>A0AAN5CYW5</accession>
<dbReference type="InterPro" id="IPR046351">
    <property type="entry name" value="UTP4"/>
</dbReference>
<dbReference type="InterPro" id="IPR036322">
    <property type="entry name" value="WD40_repeat_dom_sf"/>
</dbReference>
<dbReference type="GO" id="GO:0000462">
    <property type="term" value="P:maturation of SSU-rRNA from tricistronic rRNA transcript (SSU-rRNA, 5.8S rRNA, LSU-rRNA)"/>
    <property type="evidence" value="ECO:0007669"/>
    <property type="project" value="InterPro"/>
</dbReference>
<feature type="non-terminal residue" evidence="1">
    <location>
        <position position="1"/>
    </location>
</feature>
<protein>
    <recommendedName>
        <fullName evidence="3">WD40 domain-containing protein</fullName>
    </recommendedName>
</protein>
<name>A0AAN5CYW5_9BILA</name>
<dbReference type="EMBL" id="BTRK01000005">
    <property type="protein sequence ID" value="GMR53616.1"/>
    <property type="molecule type" value="Genomic_DNA"/>
</dbReference>
<dbReference type="PANTHER" id="PTHR44163">
    <property type="entry name" value="U3 SMALL NUCLEOLAR RNA-ASSOCIATED PROTEIN 4 HOMOLOG"/>
    <property type="match status" value="1"/>
</dbReference>
<proteinExistence type="predicted"/>
<dbReference type="PANTHER" id="PTHR44163:SF1">
    <property type="entry name" value="U3 SMALL NUCLEOLAR RNA-ASSOCIATED PROTEIN 4 HOMOLOG"/>
    <property type="match status" value="1"/>
</dbReference>
<evidence type="ECO:0008006" key="3">
    <source>
        <dbReference type="Google" id="ProtNLM"/>
    </source>
</evidence>